<feature type="domain" description="Putative metallopeptidase" evidence="2">
    <location>
        <begin position="2"/>
        <end position="270"/>
    </location>
</feature>
<dbReference type="Pfam" id="PF09967">
    <property type="entry name" value="DUF2201"/>
    <property type="match status" value="1"/>
</dbReference>
<dbReference type="PANTHER" id="PTHR38730:SF1">
    <property type="entry name" value="SLL7028 PROTEIN"/>
    <property type="match status" value="1"/>
</dbReference>
<dbReference type="InterPro" id="IPR036465">
    <property type="entry name" value="vWFA_dom_sf"/>
</dbReference>
<dbReference type="OrthoDB" id="9761650at2"/>
<sequence>MTQRATRALAHLGEVDPALAILSLWCRHRDGLHTRTDGDTITYGAGFDTLGLPEQVGLAAHHILHVALRHSTRQSALAERLGDAFNPTLYGLAADAIINETLILAGHALPRPALTLNDLLAIAGIPAKSPIAALQEWDADRLAMALHTDQTRAKRLSDWGKTRGYAPDLGADRGGTANDTGQTPADWRNQLLRAIAAGRKAGSGIGKLGAILADLAPDQTPWEVHLRGLLNSALVDRPSPSWRRPSGAWVARMAHATQTNTPTPVFEPGRQRSDHRPRIVIGVDTSSSILPQTLRLLVAEAHTIARRTGAEAHLLAFDETVFSQTRLDQTGWANLQTGHIPTNTWRTGGGTDYADLFTQAAKLHPSIAIILTDLDAALPPAPGFAVIWAVPNAVPNAVPPPAYGRVLRVADGQIPD</sequence>
<reference evidence="3 4" key="1">
    <citation type="submission" date="2016-10" db="EMBL/GenBank/DDBJ databases">
        <authorList>
            <person name="de Groot N.N."/>
        </authorList>
    </citation>
    <scope>NUCLEOTIDE SEQUENCE [LARGE SCALE GENOMIC DNA]</scope>
    <source>
        <strain evidence="3 4">CGMCC 1.10836</strain>
    </source>
</reference>
<dbReference type="InterPro" id="IPR018698">
    <property type="entry name" value="VWA-like_dom"/>
</dbReference>
<dbReference type="Pfam" id="PF13203">
    <property type="entry name" value="DUF2201_N"/>
    <property type="match status" value="1"/>
</dbReference>
<evidence type="ECO:0000259" key="2">
    <source>
        <dbReference type="Pfam" id="PF13203"/>
    </source>
</evidence>
<dbReference type="Proteomes" id="UP000183002">
    <property type="component" value="Unassembled WGS sequence"/>
</dbReference>
<dbReference type="RefSeq" id="WP_050519897.1">
    <property type="nucleotide sequence ID" value="NZ_FOCO01000034.1"/>
</dbReference>
<feature type="domain" description="VWA-like" evidence="1">
    <location>
        <begin position="279"/>
        <end position="409"/>
    </location>
</feature>
<dbReference type="SUPFAM" id="SSF53300">
    <property type="entry name" value="vWA-like"/>
    <property type="match status" value="1"/>
</dbReference>
<protein>
    <submittedName>
        <fullName evidence="3">Predicted metal-dependent peptidase</fullName>
    </submittedName>
</protein>
<dbReference type="PANTHER" id="PTHR38730">
    <property type="entry name" value="SLL7028 PROTEIN"/>
    <property type="match status" value="1"/>
</dbReference>
<accession>A0A1H8KQY8</accession>
<dbReference type="EMBL" id="FOCO01000034">
    <property type="protein sequence ID" value="SEN95313.1"/>
    <property type="molecule type" value="Genomic_DNA"/>
</dbReference>
<name>A0A1H8KQY8_9RHOB</name>
<dbReference type="InterPro" id="IPR025154">
    <property type="entry name" value="Put_metallopeptidase_dom"/>
</dbReference>
<organism evidence="3 4">
    <name type="scientific">Pseudorhodobacter antarcticus</name>
    <dbReference type="NCBI Taxonomy" id="1077947"/>
    <lineage>
        <taxon>Bacteria</taxon>
        <taxon>Pseudomonadati</taxon>
        <taxon>Pseudomonadota</taxon>
        <taxon>Alphaproteobacteria</taxon>
        <taxon>Rhodobacterales</taxon>
        <taxon>Paracoccaceae</taxon>
        <taxon>Pseudorhodobacter</taxon>
    </lineage>
</organism>
<dbReference type="AlphaFoldDB" id="A0A1H8KQY8"/>
<proteinExistence type="predicted"/>
<keyword evidence="4" id="KW-1185">Reference proteome</keyword>
<dbReference type="STRING" id="1077947.SAMN05216227_103413"/>
<gene>
    <name evidence="3" type="ORF">SAMN05216227_103413</name>
</gene>
<evidence type="ECO:0000313" key="3">
    <source>
        <dbReference type="EMBL" id="SEN95313.1"/>
    </source>
</evidence>
<evidence type="ECO:0000313" key="4">
    <source>
        <dbReference type="Proteomes" id="UP000183002"/>
    </source>
</evidence>
<evidence type="ECO:0000259" key="1">
    <source>
        <dbReference type="Pfam" id="PF09967"/>
    </source>
</evidence>